<dbReference type="InterPro" id="IPR011006">
    <property type="entry name" value="CheY-like_superfamily"/>
</dbReference>
<dbReference type="Gene3D" id="3.40.50.2300">
    <property type="match status" value="1"/>
</dbReference>
<dbReference type="SUPFAM" id="SSF52172">
    <property type="entry name" value="CheY-like"/>
    <property type="match status" value="1"/>
</dbReference>
<gene>
    <name evidence="3" type="ORF">EPJ80_11265</name>
</gene>
<dbReference type="EMBL" id="SAXT01000006">
    <property type="protein sequence ID" value="TXJ11191.1"/>
    <property type="molecule type" value="Genomic_DNA"/>
</dbReference>
<keyword evidence="1" id="KW-0597">Phosphoprotein</keyword>
<evidence type="ECO:0000313" key="4">
    <source>
        <dbReference type="Proteomes" id="UP000325116"/>
    </source>
</evidence>
<dbReference type="GO" id="GO:0000160">
    <property type="term" value="P:phosphorelay signal transduction system"/>
    <property type="evidence" value="ECO:0007669"/>
    <property type="project" value="InterPro"/>
</dbReference>
<name>A0A5C8CFQ5_9SPIR</name>
<dbReference type="Pfam" id="PF00072">
    <property type="entry name" value="Response_reg"/>
    <property type="match status" value="1"/>
</dbReference>
<dbReference type="Proteomes" id="UP000325116">
    <property type="component" value="Unassembled WGS sequence"/>
</dbReference>
<evidence type="ECO:0000259" key="2">
    <source>
        <dbReference type="PROSITE" id="PS50110"/>
    </source>
</evidence>
<reference evidence="3 4" key="1">
    <citation type="journal article" date="1992" name="Lakartidningen">
        <title>[Penicillin V and not amoxicillin is the first choice preparation in acute otitis].</title>
        <authorList>
            <person name="Kamme C."/>
            <person name="Lundgren K."/>
            <person name="Prellner K."/>
        </authorList>
    </citation>
    <scope>NUCLEOTIDE SEQUENCE [LARGE SCALE GENOMIC DNA]</scope>
    <source>
        <strain evidence="3 4">W1</strain>
    </source>
</reference>
<protein>
    <submittedName>
        <fullName evidence="3">Response regulator</fullName>
    </submittedName>
</protein>
<sequence length="232" mass="26465">MRILIYESNIKIRESMMAILIMAGYDVVALREKKHILRTLGKRPFSIAVIDIEEDDGEMNNIIEAIYTDDRYKGINIIAHIEETSKEIMTNLLEKGAIGFLLKPFNEKDFLARFNTIIDKANLKPKKLKYMTTKDFDNSELVFRDDKNNRILHATLTELSAVGLKFIPNDSGINLSGVIDNASIYIGPYTLNLSISIIDKSGEEYSGNFTYVSLFNLKLICKLVHDKHLEKL</sequence>
<dbReference type="InterPro" id="IPR001789">
    <property type="entry name" value="Sig_transdc_resp-reg_receiver"/>
</dbReference>
<feature type="modified residue" description="4-aspartylphosphate" evidence="1">
    <location>
        <position position="51"/>
    </location>
</feature>
<comment type="caution">
    <text evidence="3">The sequence shown here is derived from an EMBL/GenBank/DDBJ whole genome shotgun (WGS) entry which is preliminary data.</text>
</comment>
<dbReference type="PROSITE" id="PS50110">
    <property type="entry name" value="RESPONSE_REGULATORY"/>
    <property type="match status" value="1"/>
</dbReference>
<accession>A0A5C8CFQ5</accession>
<dbReference type="AlphaFoldDB" id="A0A5C8CFQ5"/>
<dbReference type="RefSeq" id="WP_147759051.1">
    <property type="nucleotide sequence ID" value="NZ_SAXT01000006.1"/>
</dbReference>
<feature type="domain" description="Response regulatory" evidence="2">
    <location>
        <begin position="2"/>
        <end position="118"/>
    </location>
</feature>
<organism evidence="3 4">
    <name type="scientific">Brachyspira aalborgi</name>
    <dbReference type="NCBI Taxonomy" id="29522"/>
    <lineage>
        <taxon>Bacteria</taxon>
        <taxon>Pseudomonadati</taxon>
        <taxon>Spirochaetota</taxon>
        <taxon>Spirochaetia</taxon>
        <taxon>Brachyspirales</taxon>
        <taxon>Brachyspiraceae</taxon>
        <taxon>Brachyspira</taxon>
    </lineage>
</organism>
<evidence type="ECO:0000313" key="3">
    <source>
        <dbReference type="EMBL" id="TXJ11191.1"/>
    </source>
</evidence>
<proteinExistence type="predicted"/>
<evidence type="ECO:0000256" key="1">
    <source>
        <dbReference type="PROSITE-ProRule" id="PRU00169"/>
    </source>
</evidence>